<accession>A0A926DJ53</accession>
<sequence>METLFSPFRLKGLELKNRICVPPLVCYTWSDDTGRVSEKNIAHYRAIAQGGPGLIIQEATCISREGRLSGDQLGIWEDGQIEGLKKIVDAAHNEGCPIFIQLHHAGIMSIGEENLCPSDYSCEKNGKAKIGRAMTEEEIQQVKQQFVEAGRRAFAAGYDGIEIHGCHQYLLCQFFNTRINRRQDAYGREPSRLALEVYRGIRAATSPDYIIGIRLGAFEPTLADGIAHAREMEAAGLDFLDISYGFNGEDEPAAPPDFPYKDVIYGAGEIKKQVGIPVFAVNSIRSAEDAEGVLRETGVDMVDIGRGVLVNYDWAKDAAAGRDTGRCLDCKACQWRINPAKCPGRILHERRRTEKG</sequence>
<dbReference type="InterPro" id="IPR001155">
    <property type="entry name" value="OxRdtase_FMN_N"/>
</dbReference>
<evidence type="ECO:0000256" key="5">
    <source>
        <dbReference type="ARBA" id="ARBA00023002"/>
    </source>
</evidence>
<evidence type="ECO:0000313" key="8">
    <source>
        <dbReference type="Proteomes" id="UP000617951"/>
    </source>
</evidence>
<dbReference type="PANTHER" id="PTHR43303:SF4">
    <property type="entry name" value="NADPH DEHYDROGENASE C23G7.10C-RELATED"/>
    <property type="match status" value="1"/>
</dbReference>
<keyword evidence="4" id="KW-0521">NADP</keyword>
<keyword evidence="3" id="KW-0288">FMN</keyword>
<dbReference type="GO" id="GO:0050661">
    <property type="term" value="F:NADP binding"/>
    <property type="evidence" value="ECO:0007669"/>
    <property type="project" value="InterPro"/>
</dbReference>
<dbReference type="GO" id="GO:0010181">
    <property type="term" value="F:FMN binding"/>
    <property type="evidence" value="ECO:0007669"/>
    <property type="project" value="InterPro"/>
</dbReference>
<gene>
    <name evidence="7" type="ORF">H8693_07665</name>
</gene>
<dbReference type="InterPro" id="IPR013785">
    <property type="entry name" value="Aldolase_TIM"/>
</dbReference>
<dbReference type="Pfam" id="PF00724">
    <property type="entry name" value="Oxidored_FMN"/>
    <property type="match status" value="1"/>
</dbReference>
<dbReference type="PANTHER" id="PTHR43303">
    <property type="entry name" value="NADPH DEHYDROGENASE C23G7.10C-RELATED"/>
    <property type="match status" value="1"/>
</dbReference>
<reference evidence="7" key="1">
    <citation type="submission" date="2020-08" db="EMBL/GenBank/DDBJ databases">
        <title>Genome public.</title>
        <authorList>
            <person name="Liu C."/>
            <person name="Sun Q."/>
        </authorList>
    </citation>
    <scope>NUCLEOTIDE SEQUENCE</scope>
    <source>
        <strain evidence="7">NSJ-63</strain>
    </source>
</reference>
<protein>
    <submittedName>
        <fullName evidence="7">NADH:flavin oxidoreductase</fullName>
    </submittedName>
</protein>
<dbReference type="Proteomes" id="UP000617951">
    <property type="component" value="Unassembled WGS sequence"/>
</dbReference>
<feature type="domain" description="NADH:flavin oxidoreductase/NADH oxidase N-terminal" evidence="6">
    <location>
        <begin position="4"/>
        <end position="323"/>
    </location>
</feature>
<dbReference type="GO" id="GO:0003959">
    <property type="term" value="F:NADPH dehydrogenase activity"/>
    <property type="evidence" value="ECO:0007669"/>
    <property type="project" value="InterPro"/>
</dbReference>
<evidence type="ECO:0000256" key="3">
    <source>
        <dbReference type="ARBA" id="ARBA00022643"/>
    </source>
</evidence>
<evidence type="ECO:0000256" key="2">
    <source>
        <dbReference type="ARBA" id="ARBA00022630"/>
    </source>
</evidence>
<evidence type="ECO:0000259" key="6">
    <source>
        <dbReference type="Pfam" id="PF00724"/>
    </source>
</evidence>
<dbReference type="Gene3D" id="3.20.20.70">
    <property type="entry name" value="Aldolase class I"/>
    <property type="match status" value="1"/>
</dbReference>
<comment type="cofactor">
    <cofactor evidence="1">
        <name>FMN</name>
        <dbReference type="ChEBI" id="CHEBI:58210"/>
    </cofactor>
</comment>
<evidence type="ECO:0000256" key="1">
    <source>
        <dbReference type="ARBA" id="ARBA00001917"/>
    </source>
</evidence>
<keyword evidence="8" id="KW-1185">Reference proteome</keyword>
<dbReference type="SUPFAM" id="SSF51395">
    <property type="entry name" value="FMN-linked oxidoreductases"/>
    <property type="match status" value="1"/>
</dbReference>
<dbReference type="CDD" id="cd02803">
    <property type="entry name" value="OYE_like_FMN_family"/>
    <property type="match status" value="1"/>
</dbReference>
<organism evidence="7 8">
    <name type="scientific">Guopingia tenuis</name>
    <dbReference type="NCBI Taxonomy" id="2763656"/>
    <lineage>
        <taxon>Bacteria</taxon>
        <taxon>Bacillati</taxon>
        <taxon>Bacillota</taxon>
        <taxon>Clostridia</taxon>
        <taxon>Christensenellales</taxon>
        <taxon>Christensenellaceae</taxon>
        <taxon>Guopingia</taxon>
    </lineage>
</organism>
<evidence type="ECO:0000256" key="4">
    <source>
        <dbReference type="ARBA" id="ARBA00022857"/>
    </source>
</evidence>
<dbReference type="InterPro" id="IPR044152">
    <property type="entry name" value="YqjM-like"/>
</dbReference>
<keyword evidence="5" id="KW-0560">Oxidoreductase</keyword>
<keyword evidence="2" id="KW-0285">Flavoprotein</keyword>
<evidence type="ECO:0000313" key="7">
    <source>
        <dbReference type="EMBL" id="MBC8538811.1"/>
    </source>
</evidence>
<name>A0A926DJ53_9FIRM</name>
<dbReference type="EMBL" id="JACRSS010000003">
    <property type="protein sequence ID" value="MBC8538811.1"/>
    <property type="molecule type" value="Genomic_DNA"/>
</dbReference>
<proteinExistence type="predicted"/>
<comment type="caution">
    <text evidence="7">The sequence shown here is derived from an EMBL/GenBank/DDBJ whole genome shotgun (WGS) entry which is preliminary data.</text>
</comment>
<dbReference type="AlphaFoldDB" id="A0A926DJ53"/>